<dbReference type="RefSeq" id="WP_035130235.1">
    <property type="nucleotide sequence ID" value="NZ_JPMD01000004.1"/>
</dbReference>
<evidence type="ECO:0000313" key="2">
    <source>
        <dbReference type="EMBL" id="KEZ88193.1"/>
    </source>
</evidence>
<accession>A0A084JGV9</accession>
<dbReference type="STRING" id="318464.IO99_03455"/>
<dbReference type="Proteomes" id="UP000028542">
    <property type="component" value="Unassembled WGS sequence"/>
</dbReference>
<evidence type="ECO:0000256" key="1">
    <source>
        <dbReference type="SAM" id="Coils"/>
    </source>
</evidence>
<sequence>MAKKNSKNNDFLNTHRNSSSPKIYSLLLDLVNDDREDLAKIVLKVDYLLQYTSNAIKQRDYAEAKEAIEKARERIDSLKAENVDVEYLEYLYQGIIKNCKTVK</sequence>
<keyword evidence="1" id="KW-0175">Coiled coil</keyword>
<organism evidence="2 3">
    <name type="scientific">Clostridium sulfidigenes</name>
    <dbReference type="NCBI Taxonomy" id="318464"/>
    <lineage>
        <taxon>Bacteria</taxon>
        <taxon>Bacillati</taxon>
        <taxon>Bacillota</taxon>
        <taxon>Clostridia</taxon>
        <taxon>Eubacteriales</taxon>
        <taxon>Clostridiaceae</taxon>
        <taxon>Clostridium</taxon>
    </lineage>
</organism>
<dbReference type="AlphaFoldDB" id="A0A084JGV9"/>
<proteinExistence type="predicted"/>
<name>A0A084JGV9_9CLOT</name>
<dbReference type="EMBL" id="JPMD01000004">
    <property type="protein sequence ID" value="KEZ88193.1"/>
    <property type="molecule type" value="Genomic_DNA"/>
</dbReference>
<protein>
    <submittedName>
        <fullName evidence="2">Uncharacterized protein</fullName>
    </submittedName>
</protein>
<feature type="coiled-coil region" evidence="1">
    <location>
        <begin position="54"/>
        <end position="88"/>
    </location>
</feature>
<reference evidence="2 3" key="1">
    <citation type="submission" date="2014-07" db="EMBL/GenBank/DDBJ databases">
        <title>Draft genome of Clostridium sulfidigenes 113A isolated from sediments associated with methane hydrate from Krishna Godavari basin.</title>
        <authorList>
            <person name="Honkalas V.S."/>
            <person name="Dabir A.P."/>
            <person name="Arora P."/>
            <person name="Dhakephalkar P.K."/>
        </authorList>
    </citation>
    <scope>NUCLEOTIDE SEQUENCE [LARGE SCALE GENOMIC DNA]</scope>
    <source>
        <strain evidence="2 3">113A</strain>
    </source>
</reference>
<evidence type="ECO:0000313" key="3">
    <source>
        <dbReference type="Proteomes" id="UP000028542"/>
    </source>
</evidence>
<comment type="caution">
    <text evidence="2">The sequence shown here is derived from an EMBL/GenBank/DDBJ whole genome shotgun (WGS) entry which is preliminary data.</text>
</comment>
<dbReference type="eggNOG" id="ENOG5030GJ0">
    <property type="taxonomic scope" value="Bacteria"/>
</dbReference>
<keyword evidence="3" id="KW-1185">Reference proteome</keyword>
<gene>
    <name evidence="2" type="ORF">IO99_03455</name>
</gene>